<dbReference type="InterPro" id="IPR003439">
    <property type="entry name" value="ABC_transporter-like_ATP-bd"/>
</dbReference>
<evidence type="ECO:0000256" key="2">
    <source>
        <dbReference type="ARBA" id="ARBA00022741"/>
    </source>
</evidence>
<protein>
    <submittedName>
        <fullName evidence="7">Macrolide transport system ATP-binding/permease protein</fullName>
    </submittedName>
</protein>
<organism evidence="7 8">
    <name type="scientific">Micrococcus terreus</name>
    <dbReference type="NCBI Taxonomy" id="574650"/>
    <lineage>
        <taxon>Bacteria</taxon>
        <taxon>Bacillati</taxon>
        <taxon>Actinomycetota</taxon>
        <taxon>Actinomycetes</taxon>
        <taxon>Micrococcales</taxon>
        <taxon>Micrococcaceae</taxon>
        <taxon>Micrococcus</taxon>
    </lineage>
</organism>
<dbReference type="SMART" id="SM00382">
    <property type="entry name" value="AAA"/>
    <property type="match status" value="2"/>
</dbReference>
<evidence type="ECO:0000256" key="5">
    <source>
        <dbReference type="SAM" id="MobiDB-lite"/>
    </source>
</evidence>
<feature type="region of interest" description="Disordered" evidence="5">
    <location>
        <begin position="302"/>
        <end position="322"/>
    </location>
</feature>
<gene>
    <name evidence="7" type="ORF">SAMN04487966_11018</name>
</gene>
<dbReference type="AlphaFoldDB" id="A0A1I7MQI9"/>
<evidence type="ECO:0000313" key="7">
    <source>
        <dbReference type="EMBL" id="SFV24176.1"/>
    </source>
</evidence>
<dbReference type="SUPFAM" id="SSF52540">
    <property type="entry name" value="P-loop containing nucleoside triphosphate hydrolases"/>
    <property type="match status" value="2"/>
</dbReference>
<dbReference type="EMBL" id="FPCG01000010">
    <property type="protein sequence ID" value="SFV24176.1"/>
    <property type="molecule type" value="Genomic_DNA"/>
</dbReference>
<keyword evidence="4" id="KW-0175">Coiled coil</keyword>
<evidence type="ECO:0000313" key="8">
    <source>
        <dbReference type="Proteomes" id="UP000198881"/>
    </source>
</evidence>
<dbReference type="FunFam" id="3.40.50.300:FF:000011">
    <property type="entry name" value="Putative ABC transporter ATP-binding component"/>
    <property type="match status" value="1"/>
</dbReference>
<dbReference type="InterPro" id="IPR003593">
    <property type="entry name" value="AAA+_ATPase"/>
</dbReference>
<keyword evidence="1" id="KW-0677">Repeat</keyword>
<dbReference type="PANTHER" id="PTHR19211:SF14">
    <property type="entry name" value="ATP-BINDING CASSETTE SUB-FAMILY F MEMBER 1"/>
    <property type="match status" value="1"/>
</dbReference>
<keyword evidence="3 7" id="KW-0067">ATP-binding</keyword>
<dbReference type="STRING" id="574650.SAMN04487966_11018"/>
<keyword evidence="8" id="KW-1185">Reference proteome</keyword>
<feature type="coiled-coil region" evidence="4">
    <location>
        <begin position="275"/>
        <end position="302"/>
    </location>
</feature>
<reference evidence="7 8" key="1">
    <citation type="submission" date="2016-10" db="EMBL/GenBank/DDBJ databases">
        <authorList>
            <person name="de Groot N.N."/>
        </authorList>
    </citation>
    <scope>NUCLEOTIDE SEQUENCE [LARGE SCALE GENOMIC DNA]</scope>
    <source>
        <strain evidence="7 8">CGMCC 1.7054</strain>
    </source>
</reference>
<dbReference type="Gene3D" id="3.40.50.300">
    <property type="entry name" value="P-loop containing nucleotide triphosphate hydrolases"/>
    <property type="match status" value="2"/>
</dbReference>
<dbReference type="InterPro" id="IPR027417">
    <property type="entry name" value="P-loop_NTPase"/>
</dbReference>
<proteinExistence type="predicted"/>
<keyword evidence="2" id="KW-0547">Nucleotide-binding</keyword>
<feature type="compositionally biased region" description="Polar residues" evidence="5">
    <location>
        <begin position="1"/>
        <end position="16"/>
    </location>
</feature>
<dbReference type="PANTHER" id="PTHR19211">
    <property type="entry name" value="ATP-BINDING TRANSPORT PROTEIN-RELATED"/>
    <property type="match status" value="1"/>
</dbReference>
<dbReference type="Pfam" id="PF00005">
    <property type="entry name" value="ABC_tran"/>
    <property type="match status" value="2"/>
</dbReference>
<feature type="domain" description="ABC transporter" evidence="6">
    <location>
        <begin position="357"/>
        <end position="554"/>
    </location>
</feature>
<evidence type="ECO:0000259" key="6">
    <source>
        <dbReference type="PROSITE" id="PS50893"/>
    </source>
</evidence>
<dbReference type="InterPro" id="IPR050611">
    <property type="entry name" value="ABCF"/>
</dbReference>
<feature type="region of interest" description="Disordered" evidence="5">
    <location>
        <begin position="453"/>
        <end position="485"/>
    </location>
</feature>
<evidence type="ECO:0000256" key="1">
    <source>
        <dbReference type="ARBA" id="ARBA00022737"/>
    </source>
</evidence>
<sequence length="560" mass="60400">MQNTYRIKNTQPSAASGTALPAGNAAHIRAEDIHLTLGDRPVLTGVDVTVSAQSRLAIVGENGRGKSTLLHVLAGLLAPDRGTVSRVGTLAVVEQELESRDDQTVGSLIAQSLQDSLEALAELDRATAALAEGQDGADEAYAEALERAAGLDAWDAERRVDIALAGLDACADRNRAPSTLSVGQRYRVRLACVLGAEPDLMLLDEPTNHLDAQSLTFLTERLRSLRGGLAVVTHDRALLRDLATSFLDLDPSEDGRPRLYAGGYEAWVQGRQRDRARWEQDYADQQAERAQLAAAAEEARGRLQSGWRPEKGHGKHQRATRAGGVVQAFKRRQEALEAHVITVPEPPLSLAWPAASTRAGRPVLTCDGVTVQGRLHTAVSLDVEGGDRLVVTGANGAGKSTLLGVLAGQIAPTSGRVDVHPTARVVLLSQETPAWDPERTAYEVYDRHVSAMHARRAERRDPVPLSGTGLLDSRTQRTPVGRMSQGQRRRLHLALCLAERPDLLLLDEPTNHLSVSLVDEMTQALRSTGSAVVVATHDRQMLRDLAVWPALRLSSGEEAE</sequence>
<evidence type="ECO:0000256" key="3">
    <source>
        <dbReference type="ARBA" id="ARBA00022840"/>
    </source>
</evidence>
<evidence type="ECO:0000256" key="4">
    <source>
        <dbReference type="SAM" id="Coils"/>
    </source>
</evidence>
<dbReference type="GO" id="GO:0005524">
    <property type="term" value="F:ATP binding"/>
    <property type="evidence" value="ECO:0007669"/>
    <property type="project" value="UniProtKB-KW"/>
</dbReference>
<name>A0A1I7MQI9_9MICC</name>
<dbReference type="Proteomes" id="UP000198881">
    <property type="component" value="Unassembled WGS sequence"/>
</dbReference>
<feature type="domain" description="ABC transporter" evidence="6">
    <location>
        <begin position="28"/>
        <end position="294"/>
    </location>
</feature>
<accession>A0A1I7MQI9</accession>
<dbReference type="PROSITE" id="PS50893">
    <property type="entry name" value="ABC_TRANSPORTER_2"/>
    <property type="match status" value="2"/>
</dbReference>
<dbReference type="GO" id="GO:0016887">
    <property type="term" value="F:ATP hydrolysis activity"/>
    <property type="evidence" value="ECO:0007669"/>
    <property type="project" value="InterPro"/>
</dbReference>
<feature type="region of interest" description="Disordered" evidence="5">
    <location>
        <begin position="1"/>
        <end position="20"/>
    </location>
</feature>